<organism evidence="11 12">
    <name type="scientific">Streptomyces flavidovirens</name>
    <dbReference type="NCBI Taxonomy" id="67298"/>
    <lineage>
        <taxon>Bacteria</taxon>
        <taxon>Bacillati</taxon>
        <taxon>Actinomycetota</taxon>
        <taxon>Actinomycetes</taxon>
        <taxon>Kitasatosporales</taxon>
        <taxon>Streptomycetaceae</taxon>
        <taxon>Streptomyces</taxon>
    </lineage>
</organism>
<dbReference type="NCBIfam" id="TIGR02967">
    <property type="entry name" value="guan_deamin"/>
    <property type="match status" value="1"/>
</dbReference>
<dbReference type="InterPro" id="IPR006680">
    <property type="entry name" value="Amidohydro-rel"/>
</dbReference>
<feature type="chain" id="PRO_5046048333" description="Guanine deaminase" evidence="9">
    <location>
        <begin position="20"/>
        <end position="477"/>
    </location>
</feature>
<keyword evidence="12" id="KW-1185">Reference proteome</keyword>
<dbReference type="InterPro" id="IPR011059">
    <property type="entry name" value="Metal-dep_hydrolase_composite"/>
</dbReference>
<dbReference type="RefSeq" id="WP_387896580.1">
    <property type="nucleotide sequence ID" value="NZ_JBIAPK010000006.1"/>
</dbReference>
<dbReference type="NCBIfam" id="NF006679">
    <property type="entry name" value="PRK09228.1"/>
    <property type="match status" value="1"/>
</dbReference>
<dbReference type="Gene3D" id="3.20.20.140">
    <property type="entry name" value="Metal-dependent hydrolases"/>
    <property type="match status" value="1"/>
</dbReference>
<keyword evidence="9" id="KW-0732">Signal</keyword>
<evidence type="ECO:0000259" key="10">
    <source>
        <dbReference type="Pfam" id="PF01979"/>
    </source>
</evidence>
<evidence type="ECO:0000256" key="1">
    <source>
        <dbReference type="ARBA" id="ARBA00004984"/>
    </source>
</evidence>
<proteinExistence type="inferred from homology"/>
<comment type="similarity">
    <text evidence="2 8">Belongs to the metallo-dependent hydrolases superfamily. ATZ/TRZ family.</text>
</comment>
<dbReference type="Pfam" id="PF01979">
    <property type="entry name" value="Amidohydro_1"/>
    <property type="match status" value="1"/>
</dbReference>
<evidence type="ECO:0000313" key="12">
    <source>
        <dbReference type="Proteomes" id="UP001601976"/>
    </source>
</evidence>
<keyword evidence="4 8" id="KW-0479">Metal-binding</keyword>
<dbReference type="InterPro" id="IPR014311">
    <property type="entry name" value="Guanine_deaminase"/>
</dbReference>
<dbReference type="Gene3D" id="2.30.40.10">
    <property type="entry name" value="Urease, subunit C, domain 1"/>
    <property type="match status" value="1"/>
</dbReference>
<accession>A0ABW6RI42</accession>
<dbReference type="EMBL" id="JBIAPK010000006">
    <property type="protein sequence ID" value="MFF3341218.1"/>
    <property type="molecule type" value="Genomic_DNA"/>
</dbReference>
<sequence length="477" mass="51988">MGAAAVPVMAVSSAPAAHAGGGAVHTPPRDAGRHRARPRVVFGHVLHFFKDPGDPPDPTAWELFEDGALAIGEDGKVTYAGPARDLPEQLRNGAETIDHRGRLIVPGFVDTHIHAAQVDVIASYGKQLLEWLETYVFPAEAKFDRAAHARALAGYFLDRLLAAGTTTATVFPTVHPASVDAFFEQSRQRGLRMLCGKVLMDREPYAPPYLRDRSVAEAEQQTRELIGRWHGKDRLGYSVTPRFAPTSTEPMLAMTGRLLQEHPDLWLQTHAAENKDEVALVKKLFGGRSYIDVYERYGLLTKRSLFAHCIHIDATDRARLAAAGSSVAFCPTSNLFLGSGLFDFHAARRSKVSVGLGTDVGAGTSYSLLTTLNEAYKVATLRGKTLSAYRGFYLATLGGAQALDLDDVIGNFRPGKEADFTVLDFTATETLARRTEVAKDFTERLFALMILGDERAVAATYAQGHLVHDRDSGRALT</sequence>
<evidence type="ECO:0000256" key="4">
    <source>
        <dbReference type="ARBA" id="ARBA00022723"/>
    </source>
</evidence>
<evidence type="ECO:0000256" key="3">
    <source>
        <dbReference type="ARBA" id="ARBA00012781"/>
    </source>
</evidence>
<comment type="function">
    <text evidence="8">Catalyzes the hydrolytic deamination of guanine, producing xanthine and ammonia.</text>
</comment>
<dbReference type="PANTHER" id="PTHR11271">
    <property type="entry name" value="GUANINE DEAMINASE"/>
    <property type="match status" value="1"/>
</dbReference>
<protein>
    <recommendedName>
        <fullName evidence="3 7">Guanine deaminase</fullName>
        <shortName evidence="8">Guanase</shortName>
        <ecNumber evidence="3 7">3.5.4.3</ecNumber>
    </recommendedName>
    <alternativeName>
        <fullName evidence="8">Guanine aminohydrolase</fullName>
    </alternativeName>
</protein>
<dbReference type="SUPFAM" id="SSF51556">
    <property type="entry name" value="Metallo-dependent hydrolases"/>
    <property type="match status" value="1"/>
</dbReference>
<gene>
    <name evidence="11" type="primary">guaD</name>
    <name evidence="11" type="ORF">ACFYWW_21150</name>
</gene>
<comment type="catalytic activity">
    <reaction evidence="8">
        <text>guanine + H2O + H(+) = xanthine + NH4(+)</text>
        <dbReference type="Rhea" id="RHEA:14665"/>
        <dbReference type="ChEBI" id="CHEBI:15377"/>
        <dbReference type="ChEBI" id="CHEBI:15378"/>
        <dbReference type="ChEBI" id="CHEBI:16235"/>
        <dbReference type="ChEBI" id="CHEBI:17712"/>
        <dbReference type="ChEBI" id="CHEBI:28938"/>
        <dbReference type="EC" id="3.5.4.3"/>
    </reaction>
</comment>
<dbReference type="SUPFAM" id="SSF51338">
    <property type="entry name" value="Composite domain of metallo-dependent hydrolases"/>
    <property type="match status" value="1"/>
</dbReference>
<dbReference type="GO" id="GO:0008892">
    <property type="term" value="F:guanine deaminase activity"/>
    <property type="evidence" value="ECO:0007669"/>
    <property type="project" value="UniProtKB-EC"/>
</dbReference>
<dbReference type="EC" id="3.5.4.3" evidence="3 7"/>
<evidence type="ECO:0000256" key="9">
    <source>
        <dbReference type="SAM" id="SignalP"/>
    </source>
</evidence>
<keyword evidence="6 8" id="KW-0862">Zinc</keyword>
<evidence type="ECO:0000313" key="11">
    <source>
        <dbReference type="EMBL" id="MFF3341218.1"/>
    </source>
</evidence>
<keyword evidence="5 8" id="KW-0378">Hydrolase</keyword>
<evidence type="ECO:0000256" key="7">
    <source>
        <dbReference type="NCBIfam" id="TIGR02967"/>
    </source>
</evidence>
<dbReference type="PANTHER" id="PTHR11271:SF6">
    <property type="entry name" value="GUANINE DEAMINASE"/>
    <property type="match status" value="1"/>
</dbReference>
<evidence type="ECO:0000256" key="6">
    <source>
        <dbReference type="ARBA" id="ARBA00022833"/>
    </source>
</evidence>
<evidence type="ECO:0000256" key="8">
    <source>
        <dbReference type="RuleBase" id="RU366009"/>
    </source>
</evidence>
<dbReference type="InterPro" id="IPR032466">
    <property type="entry name" value="Metal_Hydrolase"/>
</dbReference>
<comment type="caution">
    <text evidence="11">The sequence shown here is derived from an EMBL/GenBank/DDBJ whole genome shotgun (WGS) entry which is preliminary data.</text>
</comment>
<comment type="pathway">
    <text evidence="1 8">Purine metabolism; guanine degradation; xanthine from guanine: step 1/1.</text>
</comment>
<feature type="signal peptide" evidence="9">
    <location>
        <begin position="1"/>
        <end position="19"/>
    </location>
</feature>
<feature type="domain" description="Amidohydrolase-related" evidence="10">
    <location>
        <begin position="104"/>
        <end position="467"/>
    </location>
</feature>
<dbReference type="Proteomes" id="UP001601976">
    <property type="component" value="Unassembled WGS sequence"/>
</dbReference>
<name>A0ABW6RI42_9ACTN</name>
<dbReference type="InterPro" id="IPR051607">
    <property type="entry name" value="Metallo-dep_hydrolases"/>
</dbReference>
<evidence type="ECO:0000256" key="5">
    <source>
        <dbReference type="ARBA" id="ARBA00022801"/>
    </source>
</evidence>
<evidence type="ECO:0000256" key="2">
    <source>
        <dbReference type="ARBA" id="ARBA00006745"/>
    </source>
</evidence>
<reference evidence="11 12" key="1">
    <citation type="submission" date="2024-10" db="EMBL/GenBank/DDBJ databases">
        <title>The Natural Products Discovery Center: Release of the First 8490 Sequenced Strains for Exploring Actinobacteria Biosynthetic Diversity.</title>
        <authorList>
            <person name="Kalkreuter E."/>
            <person name="Kautsar S.A."/>
            <person name="Yang D."/>
            <person name="Bader C.D."/>
            <person name="Teijaro C.N."/>
            <person name="Fluegel L."/>
            <person name="Davis C.M."/>
            <person name="Simpson J.R."/>
            <person name="Lauterbach L."/>
            <person name="Steele A.D."/>
            <person name="Gui C."/>
            <person name="Meng S."/>
            <person name="Li G."/>
            <person name="Viehrig K."/>
            <person name="Ye F."/>
            <person name="Su P."/>
            <person name="Kiefer A.F."/>
            <person name="Nichols A."/>
            <person name="Cepeda A.J."/>
            <person name="Yan W."/>
            <person name="Fan B."/>
            <person name="Jiang Y."/>
            <person name="Adhikari A."/>
            <person name="Zheng C.-J."/>
            <person name="Schuster L."/>
            <person name="Cowan T.M."/>
            <person name="Smanski M.J."/>
            <person name="Chevrette M.G."/>
            <person name="De Carvalho L.P.S."/>
            <person name="Shen B."/>
        </authorList>
    </citation>
    <scope>NUCLEOTIDE SEQUENCE [LARGE SCALE GENOMIC DNA]</scope>
    <source>
        <strain evidence="11 12">NPDC003029</strain>
    </source>
</reference>
<comment type="cofactor">
    <cofactor evidence="8">
        <name>Zn(2+)</name>
        <dbReference type="ChEBI" id="CHEBI:29105"/>
    </cofactor>
    <text evidence="8">Binds 1 zinc ion per subunit.</text>
</comment>